<gene>
    <name evidence="2" type="ORF">CYJ19_04515</name>
</gene>
<dbReference type="PANTHER" id="PTHR35337:SF1">
    <property type="entry name" value="SLR1478 PROTEIN"/>
    <property type="match status" value="1"/>
</dbReference>
<sequence length="331" mass="36352">MDIDAYANVHQRSWRELEGLLKKSHLDADEADRAVELYQRVSTHLSQLRSNEPDPTLVASLSMLLAKTRRKMGASRTPSLKLVGHFFTQTLPAALYRLRYWWLSTMAASLVLAVFIGARIVADPKLEAAVGTPEMVKQLVEQDFENYYRTYAASHFSFQVWVNNSWVAALCIAMGVLGAPVLYMLFQNVANVAVSGAIMINHGAGAKFFGLLLPHGTLELTCIFVAGGVGLYLCWSWISPGPRTRSEALAQAGRTVVGIAMGLVVVLSICGALEGFVTPSALPTSVRVGIGIVAEVLFFVYVFGIGRYAYNHGQDGDIARAWQEDREIRVR</sequence>
<dbReference type="InterPro" id="IPR002798">
    <property type="entry name" value="SpoIIM-like"/>
</dbReference>
<keyword evidence="3" id="KW-1185">Reference proteome</keyword>
<organism evidence="2 3">
    <name type="scientific">Winkia neuii</name>
    <dbReference type="NCBI Taxonomy" id="33007"/>
    <lineage>
        <taxon>Bacteria</taxon>
        <taxon>Bacillati</taxon>
        <taxon>Actinomycetota</taxon>
        <taxon>Actinomycetes</taxon>
        <taxon>Actinomycetales</taxon>
        <taxon>Actinomycetaceae</taxon>
        <taxon>Winkia</taxon>
    </lineage>
</organism>
<keyword evidence="1" id="KW-1133">Transmembrane helix</keyword>
<accession>A0A2I1IP55</accession>
<proteinExistence type="predicted"/>
<reference evidence="2 3" key="1">
    <citation type="submission" date="2017-12" db="EMBL/GenBank/DDBJ databases">
        <title>Phylogenetic diversity of female urinary microbiome.</title>
        <authorList>
            <person name="Thomas-White K."/>
            <person name="Wolfe A.J."/>
        </authorList>
    </citation>
    <scope>NUCLEOTIDE SEQUENCE [LARGE SCALE GENOMIC DNA]</scope>
    <source>
        <strain evidence="2 3">UMB0402</strain>
    </source>
</reference>
<evidence type="ECO:0000313" key="2">
    <source>
        <dbReference type="EMBL" id="PKY72903.1"/>
    </source>
</evidence>
<feature type="transmembrane region" description="Helical" evidence="1">
    <location>
        <begin position="218"/>
        <end position="235"/>
    </location>
</feature>
<name>A0A2I1IP55_9ACTO</name>
<feature type="transmembrane region" description="Helical" evidence="1">
    <location>
        <begin position="100"/>
        <end position="122"/>
    </location>
</feature>
<feature type="transmembrane region" description="Helical" evidence="1">
    <location>
        <begin position="256"/>
        <end position="276"/>
    </location>
</feature>
<dbReference type="RefSeq" id="WP_024332132.1">
    <property type="nucleotide sequence ID" value="NZ_JASOXK010000008.1"/>
</dbReference>
<evidence type="ECO:0000313" key="3">
    <source>
        <dbReference type="Proteomes" id="UP000235122"/>
    </source>
</evidence>
<dbReference type="PANTHER" id="PTHR35337">
    <property type="entry name" value="SLR1478 PROTEIN"/>
    <property type="match status" value="1"/>
</dbReference>
<feature type="transmembrane region" description="Helical" evidence="1">
    <location>
        <begin position="288"/>
        <end position="310"/>
    </location>
</feature>
<feature type="transmembrane region" description="Helical" evidence="1">
    <location>
        <begin position="192"/>
        <end position="212"/>
    </location>
</feature>
<dbReference type="STRING" id="33007.HMPREF3198_01319"/>
<feature type="transmembrane region" description="Helical" evidence="1">
    <location>
        <begin position="166"/>
        <end position="185"/>
    </location>
</feature>
<dbReference type="GeneID" id="35866541"/>
<comment type="caution">
    <text evidence="2">The sequence shown here is derived from an EMBL/GenBank/DDBJ whole genome shotgun (WGS) entry which is preliminary data.</text>
</comment>
<protein>
    <submittedName>
        <fullName evidence="2">Stage II sporulation protein M</fullName>
    </submittedName>
</protein>
<dbReference type="Proteomes" id="UP000235122">
    <property type="component" value="Unassembled WGS sequence"/>
</dbReference>
<evidence type="ECO:0000256" key="1">
    <source>
        <dbReference type="SAM" id="Phobius"/>
    </source>
</evidence>
<dbReference type="EMBL" id="PKKO01000002">
    <property type="protein sequence ID" value="PKY72903.1"/>
    <property type="molecule type" value="Genomic_DNA"/>
</dbReference>
<dbReference type="Pfam" id="PF01944">
    <property type="entry name" value="SpoIIM"/>
    <property type="match status" value="1"/>
</dbReference>
<keyword evidence="1" id="KW-0812">Transmembrane</keyword>
<keyword evidence="1" id="KW-0472">Membrane</keyword>
<dbReference type="AlphaFoldDB" id="A0A2I1IP55"/>